<dbReference type="GO" id="GO:0016020">
    <property type="term" value="C:membrane"/>
    <property type="evidence" value="ECO:0007669"/>
    <property type="project" value="UniProtKB-SubCell"/>
</dbReference>
<dbReference type="InterPro" id="IPR016166">
    <property type="entry name" value="FAD-bd_PCMH"/>
</dbReference>
<keyword evidence="5 6" id="KW-0472">Membrane</keyword>
<dbReference type="GO" id="GO:0050614">
    <property type="term" value="F:Delta24-sterol reductase activity"/>
    <property type="evidence" value="ECO:0007669"/>
    <property type="project" value="UniProtKB-EC"/>
</dbReference>
<evidence type="ECO:0000313" key="9">
    <source>
        <dbReference type="Proteomes" id="UP001302126"/>
    </source>
</evidence>
<feature type="transmembrane region" description="Helical" evidence="6">
    <location>
        <begin position="165"/>
        <end position="186"/>
    </location>
</feature>
<feature type="transmembrane region" description="Helical" evidence="6">
    <location>
        <begin position="35"/>
        <end position="63"/>
    </location>
</feature>
<dbReference type="SUPFAM" id="SSF56176">
    <property type="entry name" value="FAD-binding/transporter-associated domain-like"/>
    <property type="match status" value="1"/>
</dbReference>
<evidence type="ECO:0000256" key="3">
    <source>
        <dbReference type="ARBA" id="ARBA00022692"/>
    </source>
</evidence>
<feature type="transmembrane region" description="Helical" evidence="6">
    <location>
        <begin position="289"/>
        <end position="308"/>
    </location>
</feature>
<dbReference type="Gene3D" id="1.20.120.1630">
    <property type="match status" value="1"/>
</dbReference>
<dbReference type="GO" id="GO:0005737">
    <property type="term" value="C:cytoplasm"/>
    <property type="evidence" value="ECO:0007669"/>
    <property type="project" value="TreeGrafter"/>
</dbReference>
<evidence type="ECO:0000256" key="2">
    <source>
        <dbReference type="ARBA" id="ARBA00012405"/>
    </source>
</evidence>
<feature type="transmembrane region" description="Helical" evidence="6">
    <location>
        <begin position="93"/>
        <end position="113"/>
    </location>
</feature>
<dbReference type="Pfam" id="PF01222">
    <property type="entry name" value="ERG4_ERG24"/>
    <property type="match status" value="1"/>
</dbReference>
<dbReference type="InterPro" id="IPR001171">
    <property type="entry name" value="ERG24_DHCR-like"/>
</dbReference>
<organism evidence="8 9">
    <name type="scientific">Podospora australis</name>
    <dbReference type="NCBI Taxonomy" id="1536484"/>
    <lineage>
        <taxon>Eukaryota</taxon>
        <taxon>Fungi</taxon>
        <taxon>Dikarya</taxon>
        <taxon>Ascomycota</taxon>
        <taxon>Pezizomycotina</taxon>
        <taxon>Sordariomycetes</taxon>
        <taxon>Sordariomycetidae</taxon>
        <taxon>Sordariales</taxon>
        <taxon>Podosporaceae</taxon>
        <taxon>Podospora</taxon>
    </lineage>
</organism>
<keyword evidence="9" id="KW-1185">Reference proteome</keyword>
<dbReference type="GO" id="GO:0016126">
    <property type="term" value="P:sterol biosynthetic process"/>
    <property type="evidence" value="ECO:0007669"/>
    <property type="project" value="InterPro"/>
</dbReference>
<keyword evidence="3 6" id="KW-0812">Transmembrane</keyword>
<evidence type="ECO:0000256" key="6">
    <source>
        <dbReference type="SAM" id="Phobius"/>
    </source>
</evidence>
<proteinExistence type="predicted"/>
<comment type="caution">
    <text evidence="8">The sequence shown here is derived from an EMBL/GenBank/DDBJ whole genome shotgun (WGS) entry which is preliminary data.</text>
</comment>
<dbReference type="PANTHER" id="PTHR10801">
    <property type="entry name" value="24-DEHYDROCHOLESTEROL REDUCTASE"/>
    <property type="match status" value="1"/>
</dbReference>
<dbReference type="InterPro" id="IPR040165">
    <property type="entry name" value="Diminuto-like"/>
</dbReference>
<reference evidence="8" key="2">
    <citation type="submission" date="2023-05" db="EMBL/GenBank/DDBJ databases">
        <authorList>
            <consortium name="Lawrence Berkeley National Laboratory"/>
            <person name="Steindorff A."/>
            <person name="Hensen N."/>
            <person name="Bonometti L."/>
            <person name="Westerberg I."/>
            <person name="Brannstrom I.O."/>
            <person name="Guillou S."/>
            <person name="Cros-Aarteil S."/>
            <person name="Calhoun S."/>
            <person name="Haridas S."/>
            <person name="Kuo A."/>
            <person name="Mondo S."/>
            <person name="Pangilinan J."/>
            <person name="Riley R."/>
            <person name="Labutti K."/>
            <person name="Andreopoulos B."/>
            <person name="Lipzen A."/>
            <person name="Chen C."/>
            <person name="Yanf M."/>
            <person name="Daum C."/>
            <person name="Ng V."/>
            <person name="Clum A."/>
            <person name="Ohm R."/>
            <person name="Martin F."/>
            <person name="Silar P."/>
            <person name="Natvig D."/>
            <person name="Lalanne C."/>
            <person name="Gautier V."/>
            <person name="Ament-Velasquez S.L."/>
            <person name="Kruys A."/>
            <person name="Hutchinson M.I."/>
            <person name="Powell A.J."/>
            <person name="Barry K."/>
            <person name="Miller A.N."/>
            <person name="Grigoriev I.V."/>
            <person name="Debuchy R."/>
            <person name="Gladieux P."/>
            <person name="Thoren M.H."/>
            <person name="Johannesson H."/>
        </authorList>
    </citation>
    <scope>NUCLEOTIDE SEQUENCE</scope>
    <source>
        <strain evidence="8">PSN309</strain>
    </source>
</reference>
<feature type="transmembrane region" description="Helical" evidence="6">
    <location>
        <begin position="384"/>
        <end position="402"/>
    </location>
</feature>
<dbReference type="PANTHER" id="PTHR10801:SF10">
    <property type="entry name" value="FAD BINDING DOMAIN PROTEIN (AFU_ORTHOLOGUE AFUA_6G14300)"/>
    <property type="match status" value="1"/>
</dbReference>
<dbReference type="InterPro" id="IPR016170">
    <property type="entry name" value="Cytok_DH_C_sf"/>
</dbReference>
<comment type="subcellular location">
    <subcellularLocation>
        <location evidence="1">Membrane</location>
        <topology evidence="1">Single-pass membrane protein</topology>
    </subcellularLocation>
</comment>
<gene>
    <name evidence="8" type="ORF">QBC35DRAFT_526805</name>
</gene>
<keyword evidence="4 6" id="KW-1133">Transmembrane helix</keyword>
<dbReference type="Pfam" id="PF01565">
    <property type="entry name" value="FAD_binding_4"/>
    <property type="match status" value="1"/>
</dbReference>
<protein>
    <recommendedName>
        <fullName evidence="2">Delta(24)-sterol reductase</fullName>
        <ecNumber evidence="2">1.3.1.72</ecNumber>
    </recommendedName>
</protein>
<evidence type="ECO:0000313" key="8">
    <source>
        <dbReference type="EMBL" id="KAK4182095.1"/>
    </source>
</evidence>
<dbReference type="Gene3D" id="3.30.43.10">
    <property type="entry name" value="Uridine Diphospho-n-acetylenolpyruvylglucosamine Reductase, domain 2"/>
    <property type="match status" value="1"/>
</dbReference>
<dbReference type="AlphaFoldDB" id="A0AAN7ADJ8"/>
<dbReference type="Proteomes" id="UP001302126">
    <property type="component" value="Unassembled WGS sequence"/>
</dbReference>
<dbReference type="InterPro" id="IPR016167">
    <property type="entry name" value="FAD-bd_PCMH_sub1"/>
</dbReference>
<dbReference type="FunFam" id="3.30.465.10:FF:000031">
    <property type="entry name" value="FAD binding domain protein"/>
    <property type="match status" value="1"/>
</dbReference>
<dbReference type="EMBL" id="MU864763">
    <property type="protein sequence ID" value="KAK4182095.1"/>
    <property type="molecule type" value="Genomic_DNA"/>
</dbReference>
<dbReference type="EC" id="1.3.1.72" evidence="2"/>
<dbReference type="GO" id="GO:0071949">
    <property type="term" value="F:FAD binding"/>
    <property type="evidence" value="ECO:0007669"/>
    <property type="project" value="InterPro"/>
</dbReference>
<sequence>MARIGEDVAAVDSPLLARSSEKTKVWGRTGARRSWFASLLASLPMILAPLVSLSTFIALQWFAGSLSAFFQAVLEQGFWHIYVEHGPQLTLKGVVAVVSWILFQAALFVYLPAELRTGQVTPAGNQLTYRLNGLQAWIITHAVYLGLCLSGVLDTAFIPRNWSELVAAANLAGWGVTAFAFVKAHAFPSHPADRKFSGNSRLTKWYPSDISNMAYQYQTRGHVELALELLTILHVLYVGDFFVHEDWYLGTIDIHHDHYGFYLAWGILCFLPTTYTIQAQYLGMYPSTASTTYLVVTFAIGVVGYVMFRIVNNQRTESRRVGKTFKIWGKTAQFIDAPYMTADGEKRESLLLCSGFWGWSRHANYVCDLVYSYSTCAMVHSTKLAVWTYAIFMTIILIHRTLRDEKRMAAKYGDAWVEYCQRVSWRLTMERHSQAVEKIAAAVRGFFDQGEPYRVFHGSSNSTRPSHGSAKQNIVDISMLSNILLVDPERRIALVEPNVPMDRLVEATLAHGLVPPVVMEFPGITVGGGYSGTSGESSSFRHGFFDDTINSVEIILGNGSVITASRTERADLFLGAAGAAGTLGIVTLVELRLETARKLVKTTYRRINTVGEAVAEIEAETKNEEVDYIDGIVFSQQHSVIITGELTDKKPADCQLRTFSNAGDPWFYMHVQDITKGLEEGGEVVEYIPLGEYLFRYDRAGFWVGRQGYTYFKVIPFCRFFRWLLDDYSHTRTLYHALHASGIAEKFVVQDLTLPYATAEKFVDWVDEEFGIWPLWLCPLRGRGLPTFHPVTEGPPGFEKAKEERKEEDGKKMSQPMLNIGVWGWGPQDYETFVRKNRGLEAKLAELGGRKWLYAHTYYTEREFWAEYDRTEYDALREKYFGTTLPTVYDKVKPKTRGMEGKKTGSGEKQKGSWLSTWPIGGVYGMVLATLSGDIGLHRKATWRYKGK</sequence>
<evidence type="ECO:0000256" key="5">
    <source>
        <dbReference type="ARBA" id="ARBA00023136"/>
    </source>
</evidence>
<dbReference type="Gene3D" id="3.30.465.10">
    <property type="match status" value="1"/>
</dbReference>
<feature type="transmembrane region" description="Helical" evidence="6">
    <location>
        <begin position="259"/>
        <end position="277"/>
    </location>
</feature>
<feature type="transmembrane region" description="Helical" evidence="6">
    <location>
        <begin position="134"/>
        <end position="153"/>
    </location>
</feature>
<evidence type="ECO:0000259" key="7">
    <source>
        <dbReference type="PROSITE" id="PS51387"/>
    </source>
</evidence>
<evidence type="ECO:0000256" key="1">
    <source>
        <dbReference type="ARBA" id="ARBA00004167"/>
    </source>
</evidence>
<name>A0AAN7ADJ8_9PEZI</name>
<reference evidence="8" key="1">
    <citation type="journal article" date="2023" name="Mol. Phylogenet. Evol.">
        <title>Genome-scale phylogeny and comparative genomics of the fungal order Sordariales.</title>
        <authorList>
            <person name="Hensen N."/>
            <person name="Bonometti L."/>
            <person name="Westerberg I."/>
            <person name="Brannstrom I.O."/>
            <person name="Guillou S."/>
            <person name="Cros-Aarteil S."/>
            <person name="Calhoun S."/>
            <person name="Haridas S."/>
            <person name="Kuo A."/>
            <person name="Mondo S."/>
            <person name="Pangilinan J."/>
            <person name="Riley R."/>
            <person name="LaButti K."/>
            <person name="Andreopoulos B."/>
            <person name="Lipzen A."/>
            <person name="Chen C."/>
            <person name="Yan M."/>
            <person name="Daum C."/>
            <person name="Ng V."/>
            <person name="Clum A."/>
            <person name="Steindorff A."/>
            <person name="Ohm R.A."/>
            <person name="Martin F."/>
            <person name="Silar P."/>
            <person name="Natvig D.O."/>
            <person name="Lalanne C."/>
            <person name="Gautier V."/>
            <person name="Ament-Velasquez S.L."/>
            <person name="Kruys A."/>
            <person name="Hutchinson M.I."/>
            <person name="Powell A.J."/>
            <person name="Barry K."/>
            <person name="Miller A.N."/>
            <person name="Grigoriev I.V."/>
            <person name="Debuchy R."/>
            <person name="Gladieux P."/>
            <person name="Hiltunen Thoren M."/>
            <person name="Johannesson H."/>
        </authorList>
    </citation>
    <scope>NUCLEOTIDE SEQUENCE</scope>
    <source>
        <strain evidence="8">PSN309</strain>
    </source>
</reference>
<dbReference type="PROSITE" id="PS51387">
    <property type="entry name" value="FAD_PCMH"/>
    <property type="match status" value="1"/>
</dbReference>
<evidence type="ECO:0000256" key="4">
    <source>
        <dbReference type="ARBA" id="ARBA00022989"/>
    </source>
</evidence>
<accession>A0AAN7ADJ8</accession>
<dbReference type="GO" id="GO:0000246">
    <property type="term" value="F:Delta24(24-1) sterol reductase activity"/>
    <property type="evidence" value="ECO:0007669"/>
    <property type="project" value="TreeGrafter"/>
</dbReference>
<feature type="domain" description="FAD-binding PCMH-type" evidence="7">
    <location>
        <begin position="418"/>
        <end position="596"/>
    </location>
</feature>
<dbReference type="InterPro" id="IPR006094">
    <property type="entry name" value="Oxid_FAD_bind_N"/>
</dbReference>
<dbReference type="InterPro" id="IPR036318">
    <property type="entry name" value="FAD-bd_PCMH-like_sf"/>
</dbReference>
<dbReference type="Gene3D" id="3.40.462.10">
    <property type="entry name" value="FAD-linked oxidases, C-terminal domain"/>
    <property type="match status" value="1"/>
</dbReference>
<dbReference type="InterPro" id="IPR016169">
    <property type="entry name" value="FAD-bd_PCMH_sub2"/>
</dbReference>